<accession>A0A249SN21</accession>
<dbReference type="AlphaFoldDB" id="A0A249SN21"/>
<evidence type="ECO:0000259" key="1">
    <source>
        <dbReference type="Pfam" id="PF01895"/>
    </source>
</evidence>
<evidence type="ECO:0000313" key="2">
    <source>
        <dbReference type="EMBL" id="ASZ08992.1"/>
    </source>
</evidence>
<name>A0A249SN21_9MOLU</name>
<gene>
    <name evidence="2" type="primary">phoU</name>
    <name evidence="2" type="ORF">CK556_01305</name>
</gene>
<dbReference type="SUPFAM" id="SSF109755">
    <property type="entry name" value="PhoU-like"/>
    <property type="match status" value="1"/>
</dbReference>
<dbReference type="EMBL" id="CP023173">
    <property type="protein sequence ID" value="ASZ08992.1"/>
    <property type="molecule type" value="Genomic_DNA"/>
</dbReference>
<dbReference type="RefSeq" id="WP_027875279.1">
    <property type="nucleotide sequence ID" value="NZ_CP023173.1"/>
</dbReference>
<keyword evidence="3" id="KW-1185">Reference proteome</keyword>
<dbReference type="GO" id="GO:0045936">
    <property type="term" value="P:negative regulation of phosphate metabolic process"/>
    <property type="evidence" value="ECO:0007669"/>
    <property type="project" value="InterPro"/>
</dbReference>
<feature type="domain" description="PhoU" evidence="1">
    <location>
        <begin position="120"/>
        <end position="205"/>
    </location>
</feature>
<protein>
    <submittedName>
        <fullName evidence="2">Phosphate transport system regulatory protein PhoU</fullName>
    </submittedName>
</protein>
<dbReference type="PANTHER" id="PTHR42930:SF3">
    <property type="entry name" value="PHOSPHATE-SPECIFIC TRANSPORT SYSTEM ACCESSORY PROTEIN PHOU"/>
    <property type="match status" value="1"/>
</dbReference>
<dbReference type="InterPro" id="IPR038078">
    <property type="entry name" value="PhoU-like_sf"/>
</dbReference>
<proteinExistence type="predicted"/>
<dbReference type="Pfam" id="PF01895">
    <property type="entry name" value="PhoU"/>
    <property type="match status" value="2"/>
</dbReference>
<dbReference type="Proteomes" id="UP000232229">
    <property type="component" value="Chromosome"/>
</dbReference>
<dbReference type="KEGG" id="mchc:CK556_01305"/>
<dbReference type="InterPro" id="IPR026022">
    <property type="entry name" value="PhoU_dom"/>
</dbReference>
<dbReference type="GO" id="GO:0030643">
    <property type="term" value="P:intracellular phosphate ion homeostasis"/>
    <property type="evidence" value="ECO:0007669"/>
    <property type="project" value="InterPro"/>
</dbReference>
<evidence type="ECO:0000313" key="3">
    <source>
        <dbReference type="Proteomes" id="UP000232229"/>
    </source>
</evidence>
<reference evidence="2 3" key="1">
    <citation type="submission" date="2017-08" db="EMBL/GenBank/DDBJ databases">
        <title>Complete Genome Sequence of Mesoplasma chauliocola.</title>
        <authorList>
            <person name="Knight T.F.Jr."/>
            <person name="Citino T."/>
        </authorList>
    </citation>
    <scope>NUCLEOTIDE SEQUENCE [LARGE SCALE GENOMIC DNA]</scope>
    <source>
        <strain evidence="2 3">CHPA-2</strain>
    </source>
</reference>
<sequence length="228" mass="26533">MSINKILDNDIRQLTNMLEEMIRETKVQYAETFQVITKNDIEGSTMIVEHDKIINDKLNEFTSTALWKIAKQQLMAKDLRLAVGGILLAREIEIIADYAKKLCIFFTKFKPTKKYTTSILNLFQLVIDMLDSFSELFINFDTNKIVKVMELESEINKEFDDLYNYLVKALKKAETTEEVTEISEAMKQAKNLERAGDHLLTVQEIVSFIRTGRFEETSEIYENLKTMM</sequence>
<feature type="domain" description="PhoU" evidence="1">
    <location>
        <begin position="18"/>
        <end position="103"/>
    </location>
</feature>
<dbReference type="STRING" id="1336232.GCA_000518825_00121"/>
<dbReference type="InterPro" id="IPR028366">
    <property type="entry name" value="PhoU"/>
</dbReference>
<organism evidence="2 3">
    <name type="scientific">Mesoplasma chauliocola</name>
    <dbReference type="NCBI Taxonomy" id="216427"/>
    <lineage>
        <taxon>Bacteria</taxon>
        <taxon>Bacillati</taxon>
        <taxon>Mycoplasmatota</taxon>
        <taxon>Mollicutes</taxon>
        <taxon>Entomoplasmatales</taxon>
        <taxon>Entomoplasmataceae</taxon>
        <taxon>Mesoplasma</taxon>
    </lineage>
</organism>
<dbReference type="Gene3D" id="1.20.58.220">
    <property type="entry name" value="Phosphate transport system protein phou homolog 2, domain 2"/>
    <property type="match status" value="1"/>
</dbReference>
<dbReference type="PANTHER" id="PTHR42930">
    <property type="entry name" value="PHOSPHATE-SPECIFIC TRANSPORT SYSTEM ACCESSORY PROTEIN PHOU"/>
    <property type="match status" value="1"/>
</dbReference>
<dbReference type="NCBIfam" id="TIGR02135">
    <property type="entry name" value="phoU_full"/>
    <property type="match status" value="1"/>
</dbReference>